<dbReference type="SUPFAM" id="SSF54427">
    <property type="entry name" value="NTF2-like"/>
    <property type="match status" value="1"/>
</dbReference>
<evidence type="ECO:0000259" key="1">
    <source>
        <dbReference type="Pfam" id="PF13577"/>
    </source>
</evidence>
<dbReference type="EMBL" id="JBEWLY010000027">
    <property type="protein sequence ID" value="MET1757041.1"/>
    <property type="molecule type" value="Genomic_DNA"/>
</dbReference>
<proteinExistence type="predicted"/>
<evidence type="ECO:0000313" key="2">
    <source>
        <dbReference type="EMBL" id="MET1757041.1"/>
    </source>
</evidence>
<dbReference type="Pfam" id="PF13577">
    <property type="entry name" value="SnoaL_4"/>
    <property type="match status" value="1"/>
</dbReference>
<sequence length="158" mass="18248">MTVDDLLAREAIRHVMAKYTTSGDRLRVEDFVSCFTEDAVMESEHVPEDRAFRYEGRAQIRAWQERWLAGEGDTHGATFVRHHLSTSRIDLTATDSAEARTYWVAWTNIGPDHAGYYLDRFRKVEGEWLLAHRRVRMDWEAPNSLFRSAISNSQDAAS</sequence>
<name>A0ABV2D598_9SPHN</name>
<organism evidence="2 3">
    <name type="scientific">Novosphingobium kalidii</name>
    <dbReference type="NCBI Taxonomy" id="3230299"/>
    <lineage>
        <taxon>Bacteria</taxon>
        <taxon>Pseudomonadati</taxon>
        <taxon>Pseudomonadota</taxon>
        <taxon>Alphaproteobacteria</taxon>
        <taxon>Sphingomonadales</taxon>
        <taxon>Sphingomonadaceae</taxon>
        <taxon>Novosphingobium</taxon>
    </lineage>
</organism>
<comment type="caution">
    <text evidence="2">The sequence shown here is derived from an EMBL/GenBank/DDBJ whole genome shotgun (WGS) entry which is preliminary data.</text>
</comment>
<accession>A0ABV2D598</accession>
<dbReference type="CDD" id="cd00531">
    <property type="entry name" value="NTF2_like"/>
    <property type="match status" value="1"/>
</dbReference>
<evidence type="ECO:0000313" key="3">
    <source>
        <dbReference type="Proteomes" id="UP001548713"/>
    </source>
</evidence>
<dbReference type="InterPro" id="IPR037401">
    <property type="entry name" value="SnoaL-like"/>
</dbReference>
<protein>
    <submittedName>
        <fullName evidence="2">Nuclear transport factor 2 family protein</fullName>
    </submittedName>
</protein>
<dbReference type="Gene3D" id="3.10.450.50">
    <property type="match status" value="1"/>
</dbReference>
<dbReference type="RefSeq" id="WP_353985526.1">
    <property type="nucleotide sequence ID" value="NZ_JBEWLY010000027.1"/>
</dbReference>
<keyword evidence="3" id="KW-1185">Reference proteome</keyword>
<dbReference type="InterPro" id="IPR032710">
    <property type="entry name" value="NTF2-like_dom_sf"/>
</dbReference>
<reference evidence="2 3" key="1">
    <citation type="submission" date="2024-07" db="EMBL/GenBank/DDBJ databases">
        <title>Novosphingobium kalidii RD2P27.</title>
        <authorList>
            <person name="Sun J.-Q."/>
        </authorList>
    </citation>
    <scope>NUCLEOTIDE SEQUENCE [LARGE SCALE GENOMIC DNA]</scope>
    <source>
        <strain evidence="2 3">RD2P27</strain>
    </source>
</reference>
<feature type="domain" description="SnoaL-like" evidence="1">
    <location>
        <begin position="5"/>
        <end position="134"/>
    </location>
</feature>
<dbReference type="Proteomes" id="UP001548713">
    <property type="component" value="Unassembled WGS sequence"/>
</dbReference>
<gene>
    <name evidence="2" type="ORF">ABVV53_16495</name>
</gene>